<dbReference type="OrthoDB" id="809632at2759"/>
<dbReference type="Pfam" id="PF16884">
    <property type="entry name" value="ADH_N_2"/>
    <property type="match status" value="1"/>
</dbReference>
<keyword evidence="4" id="KW-1185">Reference proteome</keyword>
<evidence type="ECO:0000313" key="3">
    <source>
        <dbReference type="EMBL" id="PIA13208.1"/>
    </source>
</evidence>
<protein>
    <submittedName>
        <fullName evidence="3">Quinone oxidoreductase-like protein</fullName>
    </submittedName>
</protein>
<feature type="domain" description="Enoyl reductase (ER)" evidence="2">
    <location>
        <begin position="22"/>
        <end position="343"/>
    </location>
</feature>
<dbReference type="InterPro" id="IPR041694">
    <property type="entry name" value="ADH_N_2"/>
</dbReference>
<dbReference type="InterPro" id="IPR011032">
    <property type="entry name" value="GroES-like_sf"/>
</dbReference>
<dbReference type="Pfam" id="PF00107">
    <property type="entry name" value="ADH_zinc_N"/>
    <property type="match status" value="1"/>
</dbReference>
<evidence type="ECO:0000256" key="1">
    <source>
        <dbReference type="ARBA" id="ARBA00023002"/>
    </source>
</evidence>
<organism evidence="3 4">
    <name type="scientific">Coemansia reversa (strain ATCC 12441 / NRRL 1564)</name>
    <dbReference type="NCBI Taxonomy" id="763665"/>
    <lineage>
        <taxon>Eukaryota</taxon>
        <taxon>Fungi</taxon>
        <taxon>Fungi incertae sedis</taxon>
        <taxon>Zoopagomycota</taxon>
        <taxon>Kickxellomycotina</taxon>
        <taxon>Kickxellomycetes</taxon>
        <taxon>Kickxellales</taxon>
        <taxon>Kickxellaceae</taxon>
        <taxon>Coemansia</taxon>
    </lineage>
</organism>
<dbReference type="STRING" id="763665.A0A2G5B2G2"/>
<dbReference type="GO" id="GO:0016628">
    <property type="term" value="F:oxidoreductase activity, acting on the CH-CH group of donors, NAD or NADP as acceptor"/>
    <property type="evidence" value="ECO:0007669"/>
    <property type="project" value="InterPro"/>
</dbReference>
<dbReference type="PANTHER" id="PTHR43205">
    <property type="entry name" value="PROSTAGLANDIN REDUCTASE"/>
    <property type="match status" value="1"/>
</dbReference>
<proteinExistence type="predicted"/>
<sequence>MAPSTITRILLKDYVTSGYPKLSDFNIETAPAPTKDQLKVNQVLIQPLYFSVDPYQRGRLSGVKDSYVESYKKGEPITNFLVAKVLASTSKDIKEGDLVTDHDGKFETMYITDAKHVNKVTVSDGMEIRDFVGVLSMPSYTAYYGTFVIGKPKAGETILVSSASGAVGQMVLQLAKAQGLNVIGVAGSDEKLEYVKQLGADTVFNYKTCGNLTEAIRKAAPNGVDIFYDNVGGELLDAALANLNDYARVIICGAISQYNIKSADEIYGIKNMTNVLVRKAKVEGFIILDLFDSPHYPEFVEKVSKLYKEGKIKYKTDEIDGISNAPQAILNLFEGKNFGKTIVKA</sequence>
<dbReference type="Proteomes" id="UP000242474">
    <property type="component" value="Unassembled WGS sequence"/>
</dbReference>
<dbReference type="InterPro" id="IPR013149">
    <property type="entry name" value="ADH-like_C"/>
</dbReference>
<gene>
    <name evidence="3" type="ORF">COEREDRAFT_49600</name>
</gene>
<dbReference type="SMART" id="SM00829">
    <property type="entry name" value="PKS_ER"/>
    <property type="match status" value="1"/>
</dbReference>
<dbReference type="Gene3D" id="3.90.180.10">
    <property type="entry name" value="Medium-chain alcohol dehydrogenases, catalytic domain"/>
    <property type="match status" value="1"/>
</dbReference>
<dbReference type="SUPFAM" id="SSF51735">
    <property type="entry name" value="NAD(P)-binding Rossmann-fold domains"/>
    <property type="match status" value="1"/>
</dbReference>
<dbReference type="CDD" id="cd05288">
    <property type="entry name" value="PGDH"/>
    <property type="match status" value="1"/>
</dbReference>
<accession>A0A2G5B2G2</accession>
<dbReference type="EMBL" id="KZ303543">
    <property type="protein sequence ID" value="PIA13208.1"/>
    <property type="molecule type" value="Genomic_DNA"/>
</dbReference>
<reference evidence="3 4" key="1">
    <citation type="journal article" date="2015" name="Genome Biol. Evol.">
        <title>Phylogenomic analyses indicate that early fungi evolved digesting cell walls of algal ancestors of land plants.</title>
        <authorList>
            <person name="Chang Y."/>
            <person name="Wang S."/>
            <person name="Sekimoto S."/>
            <person name="Aerts A.L."/>
            <person name="Choi C."/>
            <person name="Clum A."/>
            <person name="LaButti K.M."/>
            <person name="Lindquist E.A."/>
            <person name="Yee Ngan C."/>
            <person name="Ohm R.A."/>
            <person name="Salamov A.A."/>
            <person name="Grigoriev I.V."/>
            <person name="Spatafora J.W."/>
            <person name="Berbee M.L."/>
        </authorList>
    </citation>
    <scope>NUCLEOTIDE SEQUENCE [LARGE SCALE GENOMIC DNA]</scope>
    <source>
        <strain evidence="3 4">NRRL 1564</strain>
    </source>
</reference>
<evidence type="ECO:0000313" key="4">
    <source>
        <dbReference type="Proteomes" id="UP000242474"/>
    </source>
</evidence>
<evidence type="ECO:0000259" key="2">
    <source>
        <dbReference type="SMART" id="SM00829"/>
    </source>
</evidence>
<name>A0A2G5B2G2_COERN</name>
<keyword evidence="1" id="KW-0560">Oxidoreductase</keyword>
<dbReference type="PANTHER" id="PTHR43205:SF7">
    <property type="entry name" value="PROSTAGLANDIN REDUCTASE 1"/>
    <property type="match status" value="1"/>
</dbReference>
<dbReference type="InterPro" id="IPR045010">
    <property type="entry name" value="MDR_fam"/>
</dbReference>
<dbReference type="InterPro" id="IPR020843">
    <property type="entry name" value="ER"/>
</dbReference>
<dbReference type="Gene3D" id="3.40.50.720">
    <property type="entry name" value="NAD(P)-binding Rossmann-like Domain"/>
    <property type="match status" value="1"/>
</dbReference>
<dbReference type="InterPro" id="IPR036291">
    <property type="entry name" value="NAD(P)-bd_dom_sf"/>
</dbReference>
<dbReference type="AlphaFoldDB" id="A0A2G5B2G2"/>
<dbReference type="SUPFAM" id="SSF50129">
    <property type="entry name" value="GroES-like"/>
    <property type="match status" value="1"/>
</dbReference>
<dbReference type="FunFam" id="3.40.50.720:FF:000121">
    <property type="entry name" value="Prostaglandin reductase 2"/>
    <property type="match status" value="1"/>
</dbReference>